<proteinExistence type="inferred from homology"/>
<dbReference type="PRINTS" id="PR01035">
    <property type="entry name" value="TCRTETA"/>
</dbReference>
<feature type="transmembrane region" description="Helical" evidence="10">
    <location>
        <begin position="165"/>
        <end position="184"/>
    </location>
</feature>
<comment type="function">
    <text evidence="1">Resistance to tetracycline by an active tetracycline efflux. This is an energy-dependent process that decreases the accumulation of the antibiotic in whole cells. This protein functions as a metal-tetracycline/H(+) antiporter.</text>
</comment>
<dbReference type="PROSITE" id="PS50850">
    <property type="entry name" value="MFS"/>
    <property type="match status" value="1"/>
</dbReference>
<dbReference type="Gene3D" id="1.20.1720.10">
    <property type="entry name" value="Multidrug resistance protein D"/>
    <property type="match status" value="1"/>
</dbReference>
<feature type="domain" description="Major facilitator superfamily (MFS) profile" evidence="11">
    <location>
        <begin position="11"/>
        <end position="396"/>
    </location>
</feature>
<dbReference type="InterPro" id="IPR036259">
    <property type="entry name" value="MFS_trans_sf"/>
</dbReference>
<dbReference type="PANTHER" id="PTHR23502:SF132">
    <property type="entry name" value="POLYAMINE TRANSPORTER 2-RELATED"/>
    <property type="match status" value="1"/>
</dbReference>
<comment type="caution">
    <text evidence="12">The sequence shown here is derived from an EMBL/GenBank/DDBJ whole genome shotgun (WGS) entry which is preliminary data.</text>
</comment>
<feature type="transmembrane region" description="Helical" evidence="10">
    <location>
        <begin position="205"/>
        <end position="230"/>
    </location>
</feature>
<name>A0A512HJT3_9HYPH</name>
<evidence type="ECO:0000313" key="13">
    <source>
        <dbReference type="Proteomes" id="UP000321717"/>
    </source>
</evidence>
<keyword evidence="9 10" id="KW-0472">Membrane</keyword>
<evidence type="ECO:0000256" key="10">
    <source>
        <dbReference type="RuleBase" id="RU365088"/>
    </source>
</evidence>
<protein>
    <recommendedName>
        <fullName evidence="10">Bcr/CflA family efflux transporter</fullName>
    </recommendedName>
</protein>
<feature type="transmembrane region" description="Helical" evidence="10">
    <location>
        <begin position="135"/>
        <end position="159"/>
    </location>
</feature>
<dbReference type="InterPro" id="IPR020846">
    <property type="entry name" value="MFS_dom"/>
</dbReference>
<keyword evidence="13" id="KW-1185">Reference proteome</keyword>
<feature type="transmembrane region" description="Helical" evidence="10">
    <location>
        <begin position="370"/>
        <end position="392"/>
    </location>
</feature>
<accession>A0A512HJT3</accession>
<evidence type="ECO:0000256" key="6">
    <source>
        <dbReference type="ARBA" id="ARBA00022475"/>
    </source>
</evidence>
<feature type="transmembrane region" description="Helical" evidence="10">
    <location>
        <begin position="283"/>
        <end position="301"/>
    </location>
</feature>
<evidence type="ECO:0000256" key="8">
    <source>
        <dbReference type="ARBA" id="ARBA00022989"/>
    </source>
</evidence>
<dbReference type="SUPFAM" id="SSF103473">
    <property type="entry name" value="MFS general substrate transporter"/>
    <property type="match status" value="1"/>
</dbReference>
<evidence type="ECO:0000256" key="3">
    <source>
        <dbReference type="ARBA" id="ARBA00006236"/>
    </source>
</evidence>
<keyword evidence="6" id="KW-1003">Cell membrane</keyword>
<reference evidence="12 13" key="1">
    <citation type="submission" date="2019-07" db="EMBL/GenBank/DDBJ databases">
        <title>Whole genome shotgun sequence of Rhizobium naphthalenivorans NBRC 107585.</title>
        <authorList>
            <person name="Hosoyama A."/>
            <person name="Uohara A."/>
            <person name="Ohji S."/>
            <person name="Ichikawa N."/>
        </authorList>
    </citation>
    <scope>NUCLEOTIDE SEQUENCE [LARGE SCALE GENOMIC DNA]</scope>
    <source>
        <strain evidence="12 13">NBRC 107585</strain>
    </source>
</reference>
<dbReference type="GO" id="GO:0005886">
    <property type="term" value="C:plasma membrane"/>
    <property type="evidence" value="ECO:0007669"/>
    <property type="project" value="UniProtKB-SubCell"/>
</dbReference>
<evidence type="ECO:0000256" key="1">
    <source>
        <dbReference type="ARBA" id="ARBA00003279"/>
    </source>
</evidence>
<feature type="transmembrane region" description="Helical" evidence="10">
    <location>
        <begin position="250"/>
        <end position="271"/>
    </location>
</feature>
<feature type="transmembrane region" description="Helical" evidence="10">
    <location>
        <begin position="102"/>
        <end position="123"/>
    </location>
</feature>
<comment type="similarity">
    <text evidence="3 10">Belongs to the major facilitator superfamily. Bcr/CmlA family.</text>
</comment>
<keyword evidence="8 10" id="KW-1133">Transmembrane helix</keyword>
<dbReference type="GO" id="GO:0042910">
    <property type="term" value="F:xenobiotic transmembrane transporter activity"/>
    <property type="evidence" value="ECO:0007669"/>
    <property type="project" value="InterPro"/>
</dbReference>
<dbReference type="InterPro" id="IPR005829">
    <property type="entry name" value="Sugar_transporter_CS"/>
</dbReference>
<gene>
    <name evidence="12" type="ORF">RNA01_26480</name>
</gene>
<dbReference type="GO" id="GO:1990961">
    <property type="term" value="P:xenobiotic detoxification by transmembrane export across the plasma membrane"/>
    <property type="evidence" value="ECO:0007669"/>
    <property type="project" value="InterPro"/>
</dbReference>
<dbReference type="InterPro" id="IPR011701">
    <property type="entry name" value="MFS"/>
</dbReference>
<feature type="transmembrane region" description="Helical" evidence="10">
    <location>
        <begin position="77"/>
        <end position="96"/>
    </location>
</feature>
<dbReference type="Proteomes" id="UP000321717">
    <property type="component" value="Unassembled WGS sequence"/>
</dbReference>
<dbReference type="PROSITE" id="PS00216">
    <property type="entry name" value="SUGAR_TRANSPORT_1"/>
    <property type="match status" value="1"/>
</dbReference>
<evidence type="ECO:0000256" key="5">
    <source>
        <dbReference type="ARBA" id="ARBA00022448"/>
    </source>
</evidence>
<keyword evidence="7 10" id="KW-0812">Transmembrane</keyword>
<sequence length="397" mass="41288">MTKARMSERRMTQIGALLTTIGPVSMAVYTPAMPELVKAFGTTDSAIKLSLSVYFGGFAVAQLLAGPLSDAFGRRKATLAFMTIYIIGSLIAALAPAVDYLLAGRLIQGIGASVGITVSRAIVRDQFSGAEAARILNMVGIMLAIGPAAGPTLGGLALALSGWQAIFVLMVVFGIGTSLTVWLLMAETTTPNRSLIRPSRLLSAYGTLVADPRVLFSALVLGGCIGALYAQSTMLPFVLINRVGLSPSQFGFGMLMQSGFFFSGSVALRLLARRLGESGALRLGLLLIGLGGAMIGLSVQLVEPSFLSIMGPVAVCSFGIAFVSPYITTAGLAPHPQIAGSAAALIGFIQMASGFLGGVVAAMIGDPLTAFGTVIPFMEFMSIAAYLAFLWARRRSE</sequence>
<evidence type="ECO:0000256" key="4">
    <source>
        <dbReference type="ARBA" id="ARBA00007520"/>
    </source>
</evidence>
<evidence type="ECO:0000256" key="7">
    <source>
        <dbReference type="ARBA" id="ARBA00022692"/>
    </source>
</evidence>
<comment type="subcellular location">
    <subcellularLocation>
        <location evidence="10">Cell inner membrane</location>
        <topology evidence="10">Multi-pass membrane protein</topology>
    </subcellularLocation>
    <subcellularLocation>
        <location evidence="2">Cell membrane</location>
        <topology evidence="2">Multi-pass membrane protein</topology>
    </subcellularLocation>
</comment>
<dbReference type="Pfam" id="PF07690">
    <property type="entry name" value="MFS_1"/>
    <property type="match status" value="1"/>
</dbReference>
<evidence type="ECO:0000259" key="11">
    <source>
        <dbReference type="PROSITE" id="PS50850"/>
    </source>
</evidence>
<comment type="caution">
    <text evidence="10">Lacks conserved residue(s) required for the propagation of feature annotation.</text>
</comment>
<evidence type="ECO:0000313" key="12">
    <source>
        <dbReference type="EMBL" id="GEO85716.1"/>
    </source>
</evidence>
<dbReference type="EMBL" id="BJZP01000012">
    <property type="protein sequence ID" value="GEO85716.1"/>
    <property type="molecule type" value="Genomic_DNA"/>
</dbReference>
<feature type="transmembrane region" description="Helical" evidence="10">
    <location>
        <begin position="46"/>
        <end position="65"/>
    </location>
</feature>
<evidence type="ECO:0000256" key="9">
    <source>
        <dbReference type="ARBA" id="ARBA00023136"/>
    </source>
</evidence>
<feature type="transmembrane region" description="Helical" evidence="10">
    <location>
        <begin position="339"/>
        <end position="364"/>
    </location>
</feature>
<evidence type="ECO:0000256" key="2">
    <source>
        <dbReference type="ARBA" id="ARBA00004651"/>
    </source>
</evidence>
<dbReference type="RefSeq" id="WP_174824555.1">
    <property type="nucleotide sequence ID" value="NZ_BJZP01000012.1"/>
</dbReference>
<keyword evidence="5 10" id="KW-0813">Transport</keyword>
<keyword evidence="10" id="KW-0997">Cell inner membrane</keyword>
<organism evidence="12 13">
    <name type="scientific">Ciceribacter naphthalenivorans</name>
    <dbReference type="NCBI Taxonomy" id="1118451"/>
    <lineage>
        <taxon>Bacteria</taxon>
        <taxon>Pseudomonadati</taxon>
        <taxon>Pseudomonadota</taxon>
        <taxon>Alphaproteobacteria</taxon>
        <taxon>Hyphomicrobiales</taxon>
        <taxon>Rhizobiaceae</taxon>
        <taxon>Ciceribacter</taxon>
    </lineage>
</organism>
<dbReference type="InterPro" id="IPR004812">
    <property type="entry name" value="Efflux_drug-R_Bcr/CmlA"/>
</dbReference>
<dbReference type="PANTHER" id="PTHR23502">
    <property type="entry name" value="MAJOR FACILITATOR SUPERFAMILY"/>
    <property type="match status" value="1"/>
</dbReference>
<dbReference type="InterPro" id="IPR001958">
    <property type="entry name" value="Tet-R_TetA/multi-R_MdtG-like"/>
</dbReference>
<feature type="transmembrane region" description="Helical" evidence="10">
    <location>
        <begin position="307"/>
        <end position="327"/>
    </location>
</feature>
<dbReference type="AlphaFoldDB" id="A0A512HJT3"/>
<dbReference type="CDD" id="cd17320">
    <property type="entry name" value="MFS_MdfA_MDR_like"/>
    <property type="match status" value="1"/>
</dbReference>
<dbReference type="NCBIfam" id="TIGR00710">
    <property type="entry name" value="efflux_Bcr_CflA"/>
    <property type="match status" value="1"/>
</dbReference>
<comment type="similarity">
    <text evidence="4">Belongs to the major facilitator superfamily. TCR/Tet family.</text>
</comment>